<name>A0A0G1H3P1_9BACT</name>
<dbReference type="GO" id="GO:1990904">
    <property type="term" value="C:ribonucleoprotein complex"/>
    <property type="evidence" value="ECO:0007669"/>
    <property type="project" value="UniProtKB-KW"/>
</dbReference>
<dbReference type="GO" id="GO:0003735">
    <property type="term" value="F:structural constituent of ribosome"/>
    <property type="evidence" value="ECO:0007669"/>
    <property type="project" value="InterPro"/>
</dbReference>
<dbReference type="Gene3D" id="3.30.1370.30">
    <property type="match status" value="1"/>
</dbReference>
<protein>
    <recommendedName>
        <fullName evidence="4 5">Small ribosomal subunit protein uS8</fullName>
    </recommendedName>
</protein>
<dbReference type="InterPro" id="IPR000630">
    <property type="entry name" value="Ribosomal_uS8"/>
</dbReference>
<comment type="caution">
    <text evidence="6">The sequence shown here is derived from an EMBL/GenBank/DDBJ whole genome shotgun (WGS) entry which is preliminary data.</text>
</comment>
<dbReference type="HAMAP" id="MF_01302_B">
    <property type="entry name" value="Ribosomal_uS8_B"/>
    <property type="match status" value="1"/>
</dbReference>
<evidence type="ECO:0000313" key="6">
    <source>
        <dbReference type="EMBL" id="KKT41405.1"/>
    </source>
</evidence>
<dbReference type="PANTHER" id="PTHR11758">
    <property type="entry name" value="40S RIBOSOMAL PROTEIN S15A"/>
    <property type="match status" value="1"/>
</dbReference>
<dbReference type="InterPro" id="IPR035987">
    <property type="entry name" value="Ribosomal_uS8_sf"/>
</dbReference>
<keyword evidence="2 5" id="KW-0689">Ribosomal protein</keyword>
<reference evidence="6 7" key="1">
    <citation type="journal article" date="2015" name="Nature">
        <title>rRNA introns, odd ribosomes, and small enigmatic genomes across a large radiation of phyla.</title>
        <authorList>
            <person name="Brown C.T."/>
            <person name="Hug L.A."/>
            <person name="Thomas B.C."/>
            <person name="Sharon I."/>
            <person name="Castelle C.J."/>
            <person name="Singh A."/>
            <person name="Wilkins M.J."/>
            <person name="Williams K.H."/>
            <person name="Banfield J.F."/>
        </authorList>
    </citation>
    <scope>NUCLEOTIDE SEQUENCE [LARGE SCALE GENOMIC DNA]</scope>
</reference>
<comment type="similarity">
    <text evidence="1 5">Belongs to the universal ribosomal protein uS8 family.</text>
</comment>
<gene>
    <name evidence="5" type="primary">rpsH</name>
    <name evidence="6" type="ORF">UW30_C0008G0024</name>
</gene>
<dbReference type="Gene3D" id="3.30.1490.10">
    <property type="match status" value="1"/>
</dbReference>
<dbReference type="FunFam" id="3.30.1490.10:FF:000001">
    <property type="entry name" value="30S ribosomal protein S8"/>
    <property type="match status" value="1"/>
</dbReference>
<evidence type="ECO:0000256" key="5">
    <source>
        <dbReference type="HAMAP-Rule" id="MF_01302"/>
    </source>
</evidence>
<dbReference type="AlphaFoldDB" id="A0A0G1H3P1"/>
<comment type="function">
    <text evidence="5">One of the primary rRNA binding proteins, it binds directly to 16S rRNA central domain where it helps coordinate assembly of the platform of the 30S subunit.</text>
</comment>
<dbReference type="STRING" id="1618647.UW30_C0008G0024"/>
<evidence type="ECO:0000256" key="3">
    <source>
        <dbReference type="ARBA" id="ARBA00023274"/>
    </source>
</evidence>
<dbReference type="NCBIfam" id="NF001109">
    <property type="entry name" value="PRK00136.1"/>
    <property type="match status" value="1"/>
</dbReference>
<evidence type="ECO:0000256" key="1">
    <source>
        <dbReference type="ARBA" id="ARBA00006471"/>
    </source>
</evidence>
<evidence type="ECO:0000256" key="4">
    <source>
        <dbReference type="ARBA" id="ARBA00035258"/>
    </source>
</evidence>
<dbReference type="Proteomes" id="UP000034736">
    <property type="component" value="Unassembled WGS sequence"/>
</dbReference>
<dbReference type="GO" id="GO:0019843">
    <property type="term" value="F:rRNA binding"/>
    <property type="evidence" value="ECO:0007669"/>
    <property type="project" value="UniProtKB-UniRule"/>
</dbReference>
<dbReference type="GO" id="GO:0006412">
    <property type="term" value="P:translation"/>
    <property type="evidence" value="ECO:0007669"/>
    <property type="project" value="UniProtKB-UniRule"/>
</dbReference>
<proteinExistence type="inferred from homology"/>
<dbReference type="GO" id="GO:0005737">
    <property type="term" value="C:cytoplasm"/>
    <property type="evidence" value="ECO:0007669"/>
    <property type="project" value="UniProtKB-ARBA"/>
</dbReference>
<keyword evidence="5" id="KW-0694">RNA-binding</keyword>
<evidence type="ECO:0000313" key="7">
    <source>
        <dbReference type="Proteomes" id="UP000034736"/>
    </source>
</evidence>
<dbReference type="EMBL" id="LCHU01000008">
    <property type="protein sequence ID" value="KKT41405.1"/>
    <property type="molecule type" value="Genomic_DNA"/>
</dbReference>
<keyword evidence="5" id="KW-0699">rRNA-binding</keyword>
<comment type="subunit">
    <text evidence="5">Part of the 30S ribosomal subunit. Contacts proteins S5 and S12.</text>
</comment>
<sequence>MTDPISDMLIRIKNAQAVGKETASFGYSKLKMEIAKVLEKEGFVSEAERRGKKLRKLIEVKLLYGADRSPKISGIKRISKPSRRVYFGFRDVHKVMNGLGIAVYSTTKGLLSDKEVRKEKIGGENLFEIW</sequence>
<keyword evidence="3 5" id="KW-0687">Ribonucleoprotein</keyword>
<dbReference type="SUPFAM" id="SSF56047">
    <property type="entry name" value="Ribosomal protein S8"/>
    <property type="match status" value="1"/>
</dbReference>
<dbReference type="GO" id="GO:0005840">
    <property type="term" value="C:ribosome"/>
    <property type="evidence" value="ECO:0007669"/>
    <property type="project" value="UniProtKB-KW"/>
</dbReference>
<evidence type="ECO:0000256" key="2">
    <source>
        <dbReference type="ARBA" id="ARBA00022980"/>
    </source>
</evidence>
<accession>A0A0G1H3P1</accession>
<organism evidence="6 7">
    <name type="scientific">Candidatus Giovannonibacteria bacterium GW2011_GWA2_44_13b</name>
    <dbReference type="NCBI Taxonomy" id="1618647"/>
    <lineage>
        <taxon>Bacteria</taxon>
        <taxon>Candidatus Giovannoniibacteriota</taxon>
    </lineage>
</organism>
<dbReference type="Pfam" id="PF00410">
    <property type="entry name" value="Ribosomal_S8"/>
    <property type="match status" value="1"/>
</dbReference>
<dbReference type="PATRIC" id="fig|1618647.3.peg.411"/>